<dbReference type="OrthoDB" id="7335480at2"/>
<accession>A0A150X933</accession>
<proteinExistence type="predicted"/>
<evidence type="ECO:0000256" key="1">
    <source>
        <dbReference type="SAM" id="Coils"/>
    </source>
</evidence>
<dbReference type="RefSeq" id="WP_068221152.1">
    <property type="nucleotide sequence ID" value="NZ_CP139724.1"/>
</dbReference>
<comment type="caution">
    <text evidence="2">The sequence shown here is derived from an EMBL/GenBank/DDBJ whole genome shotgun (WGS) entry which is preliminary data.</text>
</comment>
<name>A0A150X933_9BACT</name>
<sequence>MNYFPKLSKFLVVIFLFTVELNLSAQESSRQEIYFNDVKSGNTQLTGYVTIAIEPVFLNNPYIKAKWENIRITTVKYKGKLFSKGSYDYDLNKLGDYFNFPYYVTDKSKQIGAEISVSSYPDDISTLLVHSFQADRLVGITDTYESEEATDFFKEYKNANGLSDNDVWKKARLDDARITYLSEGIGRDIAMKLDLWFKEQGKKAYADEAKSWISKANLSYGANNVNTVKQGLDHIKKAKDAAVKAGSASLLQRAETLEGQIVNKITDLNKREYDAKIAQYEREQKRKQEIQNLRNGPQYQTYEQRMQQIEQNWNNGFTQLAQIFTSGSGYNAERETRRDEAFMARINASKAKAERMKSFLVGWDNLAKGMMNIFTDSGESTKVMLDKSDPGSGGGYSPKRLKNEFRYYISSQRLFPKGYSSQIDHERMSGKTQKLNNVGSTFSLQDNLELAIRNNMKQVYGKWIGISVDLRKFPDRFNIDLNTIDVEIPTAMLEILPDNEAFSTIEKGINFKKLGIDKDNIILTWNDEYCYEQNNTTLCRTIPGFNKDYYVDGQMLFFAFSTEESQLNRLVNKIHQDLNRLGEVNEKSSKDFDITPLQKLYADSRKYVRAIEKDFDTQMSNVQGLYQDGKWNECRKAISELSAFTRKHSFLELPAQAESIFIESTEKLEEFIELVKKGNQELNEENKLLALEYFKKAQSIYAHHAEANEKIEELSVELDAKREAYREELELIDKMETEGLVTAKKTAKYLDRARTAAAKDLRDILLSKSTSSGEMIERYESHLKKYPNDLNGTLEFTEYLLTKEDQDERINQFILKIDSLSGSLGLGLSKSAWLKFRKGKYEDALQDFERANEMLSYADSMALYRSLTTADSAFSNSSFQLLLEPQVGKLASVAKARQMEHPSIETLHKATCDGSKAFNSYCSVSWPYRTHKGRWMMILEKGKSDQTLERAISLEEVQALMLDYQDKALFQDLANNDQEFLAVFDPSLSSNNRLIAQKNLADVKKEYETVHRSTHRFVDVIPYRDQWLMLLSNNSEQTYGIFAFSSTANALIKGFDSDSKKGAETIKLSANTKYYPRNVTISNFVSFSSRNFTDVKREIATSQEQFDQSIEEYFNKGYYPLETKLLEDKAVTIFMKTDKPKDDYVIKFYYSASEVYNDFMKNYRNKFRIINLEYHR</sequence>
<evidence type="ECO:0000313" key="2">
    <source>
        <dbReference type="EMBL" id="KYG75239.1"/>
    </source>
</evidence>
<keyword evidence="1" id="KW-0175">Coiled coil</keyword>
<keyword evidence="3" id="KW-1185">Reference proteome</keyword>
<organism evidence="2 3">
    <name type="scientific">Roseivirga spongicola</name>
    <dbReference type="NCBI Taxonomy" id="333140"/>
    <lineage>
        <taxon>Bacteria</taxon>
        <taxon>Pseudomonadati</taxon>
        <taxon>Bacteroidota</taxon>
        <taxon>Cytophagia</taxon>
        <taxon>Cytophagales</taxon>
        <taxon>Roseivirgaceae</taxon>
        <taxon>Roseivirga</taxon>
    </lineage>
</organism>
<protein>
    <submittedName>
        <fullName evidence="2">Uncharacterized protein</fullName>
    </submittedName>
</protein>
<evidence type="ECO:0000313" key="3">
    <source>
        <dbReference type="Proteomes" id="UP000075606"/>
    </source>
</evidence>
<gene>
    <name evidence="2" type="ORF">AWW68_10555</name>
</gene>
<dbReference type="Proteomes" id="UP000075606">
    <property type="component" value="Unassembled WGS sequence"/>
</dbReference>
<feature type="coiled-coil region" evidence="1">
    <location>
        <begin position="704"/>
        <end position="738"/>
    </location>
</feature>
<reference evidence="2 3" key="1">
    <citation type="submission" date="2016-01" db="EMBL/GenBank/DDBJ databases">
        <title>Genome sequencing of Roseivirga spongicola UST030701-084.</title>
        <authorList>
            <person name="Selvaratnam C."/>
            <person name="Thevarajoo S."/>
            <person name="Goh K.M."/>
            <person name="Ee R."/>
            <person name="Chan K.-G."/>
            <person name="Chong C.S."/>
        </authorList>
    </citation>
    <scope>NUCLEOTIDE SEQUENCE [LARGE SCALE GENOMIC DNA]</scope>
    <source>
        <strain evidence="2 3">UST030701-084</strain>
    </source>
</reference>
<dbReference type="AlphaFoldDB" id="A0A150X933"/>
<dbReference type="EMBL" id="LRPC01000023">
    <property type="protein sequence ID" value="KYG75239.1"/>
    <property type="molecule type" value="Genomic_DNA"/>
</dbReference>